<evidence type="ECO:0000313" key="7">
    <source>
        <dbReference type="Proteomes" id="UP001235939"/>
    </source>
</evidence>
<dbReference type="PANTHER" id="PTHR23022:SF135">
    <property type="entry name" value="SI:DKEY-77F5.3"/>
    <property type="match status" value="1"/>
</dbReference>
<dbReference type="Gene3D" id="3.30.420.10">
    <property type="entry name" value="Ribonuclease H-like superfamily/Ribonuclease H"/>
    <property type="match status" value="1"/>
</dbReference>
<dbReference type="Pfam" id="PF01498">
    <property type="entry name" value="HTH_Tnp_Tc3_2"/>
    <property type="match status" value="1"/>
</dbReference>
<evidence type="ECO:0000313" key="6">
    <source>
        <dbReference type="EMBL" id="UYV78828.1"/>
    </source>
</evidence>
<accession>A0ABY6LCC6</accession>
<keyword evidence="2 3" id="KW-0193">Cuticle</keyword>
<feature type="domain" description="Tc1-like transposase DDE" evidence="5">
    <location>
        <begin position="154"/>
        <end position="293"/>
    </location>
</feature>
<dbReference type="InterPro" id="IPR009057">
    <property type="entry name" value="Homeodomain-like_sf"/>
</dbReference>
<reference evidence="6 7" key="1">
    <citation type="submission" date="2022-01" db="EMBL/GenBank/DDBJ databases">
        <title>A chromosomal length assembly of Cordylochernes scorpioides.</title>
        <authorList>
            <person name="Zeh D."/>
            <person name="Zeh J."/>
        </authorList>
    </citation>
    <scope>NUCLEOTIDE SEQUENCE [LARGE SCALE GENOMIC DNA]</scope>
    <source>
        <strain evidence="6">IN4F17</strain>
        <tissue evidence="6">Whole Body</tissue>
    </source>
</reference>
<dbReference type="Proteomes" id="UP001235939">
    <property type="component" value="Chromosome 16"/>
</dbReference>
<dbReference type="PANTHER" id="PTHR23022">
    <property type="entry name" value="TRANSPOSABLE ELEMENT-RELATED"/>
    <property type="match status" value="1"/>
</dbReference>
<feature type="domain" description="Transposase Tc1-like" evidence="4">
    <location>
        <begin position="75"/>
        <end position="144"/>
    </location>
</feature>
<evidence type="ECO:0000259" key="5">
    <source>
        <dbReference type="Pfam" id="PF13358"/>
    </source>
</evidence>
<keyword evidence="7" id="KW-1185">Reference proteome</keyword>
<evidence type="ECO:0000256" key="3">
    <source>
        <dbReference type="PROSITE-ProRule" id="PRU00497"/>
    </source>
</evidence>
<evidence type="ECO:0000256" key="1">
    <source>
        <dbReference type="ARBA" id="ARBA00004123"/>
    </source>
</evidence>
<proteinExistence type="predicted"/>
<organism evidence="6 7">
    <name type="scientific">Cordylochernes scorpioides</name>
    <dbReference type="NCBI Taxonomy" id="51811"/>
    <lineage>
        <taxon>Eukaryota</taxon>
        <taxon>Metazoa</taxon>
        <taxon>Ecdysozoa</taxon>
        <taxon>Arthropoda</taxon>
        <taxon>Chelicerata</taxon>
        <taxon>Arachnida</taxon>
        <taxon>Pseudoscorpiones</taxon>
        <taxon>Cheliferoidea</taxon>
        <taxon>Chernetidae</taxon>
        <taxon>Cordylochernes</taxon>
    </lineage>
</organism>
<name>A0ABY6LCC6_9ARAC</name>
<dbReference type="Pfam" id="PF13358">
    <property type="entry name" value="DDE_3"/>
    <property type="match status" value="1"/>
</dbReference>
<dbReference type="InterPro" id="IPR052338">
    <property type="entry name" value="Transposase_5"/>
</dbReference>
<evidence type="ECO:0000256" key="2">
    <source>
        <dbReference type="ARBA" id="ARBA00022460"/>
    </source>
</evidence>
<dbReference type="InterPro" id="IPR036397">
    <property type="entry name" value="RNaseH_sf"/>
</dbReference>
<evidence type="ECO:0008006" key="8">
    <source>
        <dbReference type="Google" id="ProtNLM"/>
    </source>
</evidence>
<dbReference type="SUPFAM" id="SSF46689">
    <property type="entry name" value="Homeodomain-like"/>
    <property type="match status" value="1"/>
</dbReference>
<protein>
    <recommendedName>
        <fullName evidence="8">Transposase</fullName>
    </recommendedName>
</protein>
<comment type="subcellular location">
    <subcellularLocation>
        <location evidence="1">Nucleus</location>
    </subcellularLocation>
</comment>
<gene>
    <name evidence="6" type="ORF">LAZ67_16002908</name>
</gene>
<evidence type="ECO:0000259" key="4">
    <source>
        <dbReference type="Pfam" id="PF01498"/>
    </source>
</evidence>
<dbReference type="InterPro" id="IPR002492">
    <property type="entry name" value="Transposase_Tc1-like"/>
</dbReference>
<dbReference type="EMBL" id="CP092878">
    <property type="protein sequence ID" value="UYV78828.1"/>
    <property type="molecule type" value="Genomic_DNA"/>
</dbReference>
<dbReference type="Pfam" id="PF00379">
    <property type="entry name" value="Chitin_bind_4"/>
    <property type="match status" value="1"/>
</dbReference>
<dbReference type="PROSITE" id="PS00233">
    <property type="entry name" value="CHIT_BIND_RR_1"/>
    <property type="match status" value="1"/>
</dbReference>
<sequence>MPGHRKRRQFKQTDAFRRGMVIGLKRAGWSIRQIAADTHLGASTVHRLWRRWLEQGNVAIYRNVGATRVTSARVDRRILRQAVSAPQATCTAILQHMQDTLDHSISTRTISRRLVANGLHSCRPLRRLPLTPPNRRQRLEWCRARSTWMTEWHRVVFSDESRFCLSSDSRRVRVWRRRGERSNPAAIVERPTVRQRGIMVWGAIAYDCRSPLLRNQGTMTAQRYVDDVLRPVTLPYLQGVPNALYQQDNARPHTARISQQALQDVQMLPWPPYSLDLSPIEHVWDIIGRRLHALPQPPIPQDAIRTLMTLYLAVLLRASPSASLHILAVALSTCTLALAAPQGSPYATAAQEYGPPKPYAFDFVSELLGGQMSRQEVADGSGRVTGSYTLQDEDGRRRTVEYVADENGFRATVRTNEQGTKSESPADVVLESSAPEPVLPLVAARHVDQGRLRAATSPVAVPVPAQRDMAYWRLLRGEECLDMLSGTEFITGGMDGRKTGEIKSRMEFVDNLGKKILRYHQKTSHRKEALRGQEYCQPMAGLGEIDRPYDTIKRLAIERKL</sequence>
<dbReference type="InterPro" id="IPR000618">
    <property type="entry name" value="Insect_cuticle"/>
</dbReference>
<dbReference type="InterPro" id="IPR038717">
    <property type="entry name" value="Tc1-like_DDE_dom"/>
</dbReference>
<dbReference type="InterPro" id="IPR031311">
    <property type="entry name" value="CHIT_BIND_RR_consensus"/>
</dbReference>
<dbReference type="PROSITE" id="PS51155">
    <property type="entry name" value="CHIT_BIND_RR_2"/>
    <property type="match status" value="1"/>
</dbReference>